<dbReference type="PANTHER" id="PTHR37946">
    <property type="entry name" value="SLL1969 PROTEIN"/>
    <property type="match status" value="1"/>
</dbReference>
<accession>A0A2M8J4K8</accession>
<dbReference type="AlphaFoldDB" id="A0A2M8J4K8"/>
<gene>
    <name evidence="2" type="ORF">CVM52_05620</name>
</gene>
<organism evidence="2 3">
    <name type="scientific">Pseudooceanicola lipolyticus</name>
    <dbReference type="NCBI Taxonomy" id="2029104"/>
    <lineage>
        <taxon>Bacteria</taxon>
        <taxon>Pseudomonadati</taxon>
        <taxon>Pseudomonadota</taxon>
        <taxon>Alphaproteobacteria</taxon>
        <taxon>Rhodobacterales</taxon>
        <taxon>Paracoccaceae</taxon>
        <taxon>Pseudooceanicola</taxon>
    </lineage>
</organism>
<comment type="caution">
    <text evidence="2">The sequence shown here is derived from an EMBL/GenBank/DDBJ whole genome shotgun (WGS) entry which is preliminary data.</text>
</comment>
<dbReference type="GO" id="GO:0016740">
    <property type="term" value="F:transferase activity"/>
    <property type="evidence" value="ECO:0007669"/>
    <property type="project" value="UniProtKB-KW"/>
</dbReference>
<keyword evidence="2" id="KW-0808">Transferase</keyword>
<dbReference type="Proteomes" id="UP000231553">
    <property type="component" value="Unassembled WGS sequence"/>
</dbReference>
<dbReference type="EMBL" id="PGTB01000010">
    <property type="protein sequence ID" value="PJE37719.1"/>
    <property type="molecule type" value="Genomic_DNA"/>
</dbReference>
<sequence>MRWLVPLFLLWPLSAAADCVVLLHGLLRTDASFAVMEQVLTARGYTVVNADYPSTDKPIPDLARTTLPPAIAACGDQQVHFVSHSLGGILIRYWLQSHRPAKLGRTVMLGPPNHGSEVVDELGDWEVFGLIAGPAGLQLGTGPDSWPNRLPPVDFPLGVIAGTQTLNPVLSALIPGPDDGKVSVASTRVQGMAAHLTLPVTHTFMMNNPRVIVETLQFLEFGRFDPELSWSEAVLALVQDACLGLQDCADAPLGDASE</sequence>
<dbReference type="InterPro" id="IPR029058">
    <property type="entry name" value="AB_hydrolase_fold"/>
</dbReference>
<keyword evidence="3" id="KW-1185">Reference proteome</keyword>
<dbReference type="PANTHER" id="PTHR37946:SF1">
    <property type="entry name" value="SLL1969 PROTEIN"/>
    <property type="match status" value="1"/>
</dbReference>
<dbReference type="Pfam" id="PF12697">
    <property type="entry name" value="Abhydrolase_6"/>
    <property type="match status" value="1"/>
</dbReference>
<dbReference type="InterPro" id="IPR000073">
    <property type="entry name" value="AB_hydrolase_1"/>
</dbReference>
<dbReference type="Gene3D" id="3.40.50.1820">
    <property type="entry name" value="alpha/beta hydrolase"/>
    <property type="match status" value="1"/>
</dbReference>
<reference evidence="2 3" key="1">
    <citation type="journal article" date="2018" name="Int. J. Syst. Evol. Microbiol.">
        <title>Pseudooceanicola lipolyticus sp. nov., a marine alphaproteobacterium, reclassification of Oceanicola flagellatus as Pseudooceanicola flagellatus comb. nov. and emended description of the genus Pseudooceanicola.</title>
        <authorList>
            <person name="Huang M.-M."/>
            <person name="Guo L.-L."/>
            <person name="Wu Y.-H."/>
            <person name="Lai Q.-L."/>
            <person name="Shao Z.-Z."/>
            <person name="Wang C.-S."/>
            <person name="Wu M."/>
            <person name="Xu X.-W."/>
        </authorList>
    </citation>
    <scope>NUCLEOTIDE SEQUENCE [LARGE SCALE GENOMIC DNA]</scope>
    <source>
        <strain evidence="2 3">157</strain>
    </source>
</reference>
<protein>
    <submittedName>
        <fullName evidence="2">Acetyltransferase</fullName>
    </submittedName>
</protein>
<evidence type="ECO:0000313" key="2">
    <source>
        <dbReference type="EMBL" id="PJE37719.1"/>
    </source>
</evidence>
<dbReference type="OrthoDB" id="556502at2"/>
<feature type="domain" description="AB hydrolase-1" evidence="1">
    <location>
        <begin position="20"/>
        <end position="155"/>
    </location>
</feature>
<name>A0A2M8J4K8_9RHOB</name>
<dbReference type="RefSeq" id="WP_100161567.1">
    <property type="nucleotide sequence ID" value="NZ_PGTB01000010.1"/>
</dbReference>
<evidence type="ECO:0000313" key="3">
    <source>
        <dbReference type="Proteomes" id="UP000231553"/>
    </source>
</evidence>
<dbReference type="SUPFAM" id="SSF53474">
    <property type="entry name" value="alpha/beta-Hydrolases"/>
    <property type="match status" value="1"/>
</dbReference>
<proteinExistence type="predicted"/>
<evidence type="ECO:0000259" key="1">
    <source>
        <dbReference type="Pfam" id="PF12697"/>
    </source>
</evidence>